<gene>
    <name evidence="2" type="ORF">CJN711_LOCUS15600</name>
</gene>
<dbReference type="PANTHER" id="PTHR47160">
    <property type="entry name" value="PUTATIVE-RELATED"/>
    <property type="match status" value="1"/>
</dbReference>
<sequence>GLPLILRQTDRGENFVLYEDNSTVTFTCDRNLSVLNQCEHWFMDGIFSICPKSYYQLFTVHGMYSLQIVPLVYDLLIGKDTNDYDIFFQQLLLKYDYEPESILVDFESATLKLTKSYFPDAIQIGCLFHFGQCLWREVPSLGLKNKYTDDGNFRMNVKKLMALAFVPVADVIKAYSFLISDFDNEDNPLFNYFERVWVGQKKGRGSRRSKPKFSLQLWNIYKRVIHDLPRSNNAVEGWHHAFNNFVSIKHPSITKLAKCILREQSRFEVDIERLRAGEPPKKKKKIYANLDARLKRIALT</sequence>
<organism evidence="2 3">
    <name type="scientific">Rotaria magnacalcarata</name>
    <dbReference type="NCBI Taxonomy" id="392030"/>
    <lineage>
        <taxon>Eukaryota</taxon>
        <taxon>Metazoa</taxon>
        <taxon>Spiralia</taxon>
        <taxon>Gnathifera</taxon>
        <taxon>Rotifera</taxon>
        <taxon>Eurotatoria</taxon>
        <taxon>Bdelloidea</taxon>
        <taxon>Philodinida</taxon>
        <taxon>Philodinidae</taxon>
        <taxon>Rotaria</taxon>
    </lineage>
</organism>
<dbReference type="Pfam" id="PF10551">
    <property type="entry name" value="MULE"/>
    <property type="match status" value="1"/>
</dbReference>
<dbReference type="EMBL" id="CAJNOV010007226">
    <property type="protein sequence ID" value="CAF1273563.1"/>
    <property type="molecule type" value="Genomic_DNA"/>
</dbReference>
<accession>A0A815BQK7</accession>
<comment type="caution">
    <text evidence="2">The sequence shown here is derived from an EMBL/GenBank/DDBJ whole genome shotgun (WGS) entry which is preliminary data.</text>
</comment>
<name>A0A815BQK7_9BILA</name>
<dbReference type="PANTHER" id="PTHR47160:SF5">
    <property type="entry name" value="MULE TRANSPOSASE DOMAIN-CONTAINING PROTEIN"/>
    <property type="match status" value="1"/>
</dbReference>
<dbReference type="InterPro" id="IPR018289">
    <property type="entry name" value="MULE_transposase_dom"/>
</dbReference>
<proteinExistence type="predicted"/>
<reference evidence="2" key="1">
    <citation type="submission" date="2021-02" db="EMBL/GenBank/DDBJ databases">
        <authorList>
            <person name="Nowell W R."/>
        </authorList>
    </citation>
    <scope>NUCLEOTIDE SEQUENCE</scope>
</reference>
<feature type="non-terminal residue" evidence="2">
    <location>
        <position position="1"/>
    </location>
</feature>
<dbReference type="AlphaFoldDB" id="A0A815BQK7"/>
<feature type="domain" description="MULE transposase" evidence="1">
    <location>
        <begin position="41"/>
        <end position="130"/>
    </location>
</feature>
<evidence type="ECO:0000313" key="3">
    <source>
        <dbReference type="Proteomes" id="UP000663855"/>
    </source>
</evidence>
<evidence type="ECO:0000259" key="1">
    <source>
        <dbReference type="Pfam" id="PF10551"/>
    </source>
</evidence>
<dbReference type="Proteomes" id="UP000663855">
    <property type="component" value="Unassembled WGS sequence"/>
</dbReference>
<protein>
    <recommendedName>
        <fullName evidence="1">MULE transposase domain-containing protein</fullName>
    </recommendedName>
</protein>
<evidence type="ECO:0000313" key="2">
    <source>
        <dbReference type="EMBL" id="CAF1273563.1"/>
    </source>
</evidence>